<evidence type="ECO:0000313" key="3">
    <source>
        <dbReference type="Proteomes" id="UP001158049"/>
    </source>
</evidence>
<sequence length="89" mass="9746">MRSTRASAAVERLKRRSGSSDFSMVRSASGLFTLAIVTENGDMEQLSPPLDQDEFVAFVNAFGPQEIKRVSKLDVAFEKQLKGRVGGKP</sequence>
<name>A0ABY1QGM2_9BURK</name>
<accession>A0ABY1QGM2</accession>
<evidence type="ECO:0000256" key="1">
    <source>
        <dbReference type="SAM" id="MobiDB-lite"/>
    </source>
</evidence>
<protein>
    <submittedName>
        <fullName evidence="2">Uncharacterized protein</fullName>
    </submittedName>
</protein>
<proteinExistence type="predicted"/>
<feature type="region of interest" description="Disordered" evidence="1">
    <location>
        <begin position="1"/>
        <end position="20"/>
    </location>
</feature>
<dbReference type="EMBL" id="FXUL01000015">
    <property type="protein sequence ID" value="SMP69985.1"/>
    <property type="molecule type" value="Genomic_DNA"/>
</dbReference>
<dbReference type="RefSeq" id="WP_283443732.1">
    <property type="nucleotide sequence ID" value="NZ_FXUL01000015.1"/>
</dbReference>
<reference evidence="2 3" key="1">
    <citation type="submission" date="2017-05" db="EMBL/GenBank/DDBJ databases">
        <authorList>
            <person name="Varghese N."/>
            <person name="Submissions S."/>
        </authorList>
    </citation>
    <scope>NUCLEOTIDE SEQUENCE [LARGE SCALE GENOMIC DNA]</scope>
    <source>
        <strain evidence="2 3">DSM 26001</strain>
    </source>
</reference>
<keyword evidence="3" id="KW-1185">Reference proteome</keyword>
<dbReference type="Proteomes" id="UP001158049">
    <property type="component" value="Unassembled WGS sequence"/>
</dbReference>
<comment type="caution">
    <text evidence="2">The sequence shown here is derived from an EMBL/GenBank/DDBJ whole genome shotgun (WGS) entry which is preliminary data.</text>
</comment>
<gene>
    <name evidence="2" type="ORF">SAMN06295970_115118</name>
</gene>
<organism evidence="2 3">
    <name type="scientific">Noviherbaspirillum suwonense</name>
    <dbReference type="NCBI Taxonomy" id="1224511"/>
    <lineage>
        <taxon>Bacteria</taxon>
        <taxon>Pseudomonadati</taxon>
        <taxon>Pseudomonadota</taxon>
        <taxon>Betaproteobacteria</taxon>
        <taxon>Burkholderiales</taxon>
        <taxon>Oxalobacteraceae</taxon>
        <taxon>Noviherbaspirillum</taxon>
    </lineage>
</organism>
<evidence type="ECO:0000313" key="2">
    <source>
        <dbReference type="EMBL" id="SMP69985.1"/>
    </source>
</evidence>